<evidence type="ECO:0000259" key="2">
    <source>
        <dbReference type="PROSITE" id="PS50043"/>
    </source>
</evidence>
<gene>
    <name evidence="3" type="ORF">ABR75_07080</name>
</gene>
<feature type="domain" description="HTH luxR-type" evidence="2">
    <location>
        <begin position="113"/>
        <end position="181"/>
    </location>
</feature>
<comment type="caution">
    <text evidence="3">The sequence shown here is derived from an EMBL/GenBank/DDBJ whole genome shotgun (WGS) entry which is preliminary data.</text>
</comment>
<accession>A0A0R2QA12</accession>
<dbReference type="Gene3D" id="1.10.10.10">
    <property type="entry name" value="Winged helix-like DNA-binding domain superfamily/Winged helix DNA-binding domain"/>
    <property type="match status" value="1"/>
</dbReference>
<dbReference type="EMBL" id="LIBJ01000406">
    <property type="protein sequence ID" value="KRO45842.1"/>
    <property type="molecule type" value="Genomic_DNA"/>
</dbReference>
<name>A0A0R2QA12_9ACTN</name>
<dbReference type="SUPFAM" id="SSF46894">
    <property type="entry name" value="C-terminal effector domain of the bipartite response regulators"/>
    <property type="match status" value="1"/>
</dbReference>
<dbReference type="Gene3D" id="3.40.50.2300">
    <property type="match status" value="1"/>
</dbReference>
<reference evidence="3 4" key="1">
    <citation type="submission" date="2015-10" db="EMBL/GenBank/DDBJ databases">
        <title>Metagenome-Assembled Genomes uncover a global brackish microbiome.</title>
        <authorList>
            <person name="Hugerth L.W."/>
            <person name="Larsson J."/>
            <person name="Alneberg J."/>
            <person name="Lindh M.V."/>
            <person name="Legrand C."/>
            <person name="Pinhassi J."/>
            <person name="Andersson A.F."/>
        </authorList>
    </citation>
    <scope>NUCLEOTIDE SEQUENCE [LARGE SCALE GENOMIC DNA]</scope>
    <source>
        <strain evidence="3">BACL6 MAG-120924-bin43</strain>
    </source>
</reference>
<dbReference type="PRINTS" id="PR00038">
    <property type="entry name" value="HTHLUXR"/>
</dbReference>
<dbReference type="AlphaFoldDB" id="A0A0R2QA12"/>
<dbReference type="GO" id="GO:0003677">
    <property type="term" value="F:DNA binding"/>
    <property type="evidence" value="ECO:0007669"/>
    <property type="project" value="UniProtKB-KW"/>
</dbReference>
<dbReference type="PANTHER" id="PTHR43214">
    <property type="entry name" value="TWO-COMPONENT RESPONSE REGULATOR"/>
    <property type="match status" value="1"/>
</dbReference>
<evidence type="ECO:0000313" key="4">
    <source>
        <dbReference type="Proteomes" id="UP000051017"/>
    </source>
</evidence>
<evidence type="ECO:0000313" key="3">
    <source>
        <dbReference type="EMBL" id="KRO45842.1"/>
    </source>
</evidence>
<proteinExistence type="predicted"/>
<evidence type="ECO:0000256" key="1">
    <source>
        <dbReference type="ARBA" id="ARBA00023125"/>
    </source>
</evidence>
<dbReference type="PROSITE" id="PS50043">
    <property type="entry name" value="HTH_LUXR_2"/>
    <property type="match status" value="1"/>
</dbReference>
<keyword evidence="1" id="KW-0238">DNA-binding</keyword>
<dbReference type="CDD" id="cd06170">
    <property type="entry name" value="LuxR_C_like"/>
    <property type="match status" value="1"/>
</dbReference>
<dbReference type="InterPro" id="IPR000792">
    <property type="entry name" value="Tscrpt_reg_LuxR_C"/>
</dbReference>
<protein>
    <recommendedName>
        <fullName evidence="2">HTH luxR-type domain-containing protein</fullName>
    </recommendedName>
</protein>
<dbReference type="GO" id="GO:0006355">
    <property type="term" value="P:regulation of DNA-templated transcription"/>
    <property type="evidence" value="ECO:0007669"/>
    <property type="project" value="InterPro"/>
</dbReference>
<dbReference type="InterPro" id="IPR036388">
    <property type="entry name" value="WH-like_DNA-bd_sf"/>
</dbReference>
<dbReference type="Proteomes" id="UP000051017">
    <property type="component" value="Unassembled WGS sequence"/>
</dbReference>
<dbReference type="InterPro" id="IPR011006">
    <property type="entry name" value="CheY-like_superfamily"/>
</dbReference>
<dbReference type="SUPFAM" id="SSF52172">
    <property type="entry name" value="CheY-like"/>
    <property type="match status" value="1"/>
</dbReference>
<dbReference type="Pfam" id="PF00196">
    <property type="entry name" value="GerE"/>
    <property type="match status" value="1"/>
</dbReference>
<dbReference type="InterPro" id="IPR016032">
    <property type="entry name" value="Sig_transdc_resp-reg_C-effctor"/>
</dbReference>
<dbReference type="InterPro" id="IPR039420">
    <property type="entry name" value="WalR-like"/>
</dbReference>
<sequence>MGSEREIIFSVGSAKDAIRQLSEVGVDVLIADIHLGTELSGADVARVAEEHNPGIGVVYLTSYDDPRLALGGAPVLLVKNSVYLVKQSIESGTELVEAIETVRNKKGGGLSTPATPLAKLTDRQMQTLALLAEGLSNKEIARKKGITEQSVAISINRISKALGVSQHLDRNQRVHLARVYLGK</sequence>
<organism evidence="3 4">
    <name type="scientific">Acidimicrobiia bacterium BACL6 MAG-120924-bin43</name>
    <dbReference type="NCBI Taxonomy" id="1655583"/>
    <lineage>
        <taxon>Bacteria</taxon>
        <taxon>Bacillati</taxon>
        <taxon>Actinomycetota</taxon>
        <taxon>Acidimicrobiia</taxon>
        <taxon>acIV cluster</taxon>
    </lineage>
</organism>
<dbReference type="SMART" id="SM00421">
    <property type="entry name" value="HTH_LUXR"/>
    <property type="match status" value="1"/>
</dbReference>